<dbReference type="InterPro" id="IPR025669">
    <property type="entry name" value="AAA_dom"/>
</dbReference>
<dbReference type="Proteomes" id="UP000249061">
    <property type="component" value="Unassembled WGS sequence"/>
</dbReference>
<dbReference type="EMBL" id="QFQP01000026">
    <property type="protein sequence ID" value="PZR08249.1"/>
    <property type="molecule type" value="Genomic_DNA"/>
</dbReference>
<comment type="caution">
    <text evidence="2">The sequence shown here is derived from an EMBL/GenBank/DDBJ whole genome shotgun (WGS) entry which is preliminary data.</text>
</comment>
<accession>A0A2W5SXU5</accession>
<protein>
    <submittedName>
        <fullName evidence="2">ParA family protein</fullName>
    </submittedName>
</protein>
<dbReference type="PANTHER" id="PTHR13696">
    <property type="entry name" value="P-LOOP CONTAINING NUCLEOSIDE TRIPHOSPHATE HYDROLASE"/>
    <property type="match status" value="1"/>
</dbReference>
<proteinExistence type="predicted"/>
<feature type="domain" description="AAA" evidence="1">
    <location>
        <begin position="3"/>
        <end position="174"/>
    </location>
</feature>
<organism evidence="2 3">
    <name type="scientific">Archangium gephyra</name>
    <dbReference type="NCBI Taxonomy" id="48"/>
    <lineage>
        <taxon>Bacteria</taxon>
        <taxon>Pseudomonadati</taxon>
        <taxon>Myxococcota</taxon>
        <taxon>Myxococcia</taxon>
        <taxon>Myxococcales</taxon>
        <taxon>Cystobacterineae</taxon>
        <taxon>Archangiaceae</taxon>
        <taxon>Archangium</taxon>
    </lineage>
</organism>
<dbReference type="Gene3D" id="3.40.50.300">
    <property type="entry name" value="P-loop containing nucleotide triphosphate hydrolases"/>
    <property type="match status" value="1"/>
</dbReference>
<dbReference type="PANTHER" id="PTHR13696:SF52">
    <property type="entry name" value="PARA FAMILY PROTEIN CT_582"/>
    <property type="match status" value="1"/>
</dbReference>
<dbReference type="AlphaFoldDB" id="A0A2W5SXU5"/>
<evidence type="ECO:0000313" key="2">
    <source>
        <dbReference type="EMBL" id="PZR08249.1"/>
    </source>
</evidence>
<dbReference type="InterPro" id="IPR050678">
    <property type="entry name" value="DNA_Partitioning_ATPase"/>
</dbReference>
<evidence type="ECO:0000259" key="1">
    <source>
        <dbReference type="Pfam" id="PF13614"/>
    </source>
</evidence>
<name>A0A2W5SXU5_9BACT</name>
<evidence type="ECO:0000313" key="3">
    <source>
        <dbReference type="Proteomes" id="UP000249061"/>
    </source>
</evidence>
<dbReference type="Pfam" id="PF13614">
    <property type="entry name" value="AAA_31"/>
    <property type="match status" value="1"/>
</dbReference>
<gene>
    <name evidence="2" type="ORF">DI536_25435</name>
</gene>
<sequence length="254" mass="28043">MTRRIAFINEKGGVGKTTLAVNVAAFFALKRKQRVLLVDLDTQGHAAKTLGVDVRSGGPTVFDLLTKPGVEPNAVTRSTAVENLWLIPSWKEMAEFPTVAAADPERARLLSKKLVPCDGRYDVIVFDAPPSYGLVTTNVLLAAEEVVIPVATTYLALDGCAELVATVERLAKEYGHHTLRVTQIVPTMYRKTQLSDEIVEKLREYFPKKVCEPLGLNVAIDEAQSHGKTIWEHAPWSRGATLLQQVSERIERAR</sequence>
<dbReference type="SUPFAM" id="SSF52540">
    <property type="entry name" value="P-loop containing nucleoside triphosphate hydrolases"/>
    <property type="match status" value="1"/>
</dbReference>
<dbReference type="PIRSF" id="PIRSF009320">
    <property type="entry name" value="Nuc_binding_HP_1000"/>
    <property type="match status" value="1"/>
</dbReference>
<reference evidence="2 3" key="1">
    <citation type="submission" date="2017-08" db="EMBL/GenBank/DDBJ databases">
        <title>Infants hospitalized years apart are colonized by the same room-sourced microbial strains.</title>
        <authorList>
            <person name="Brooks B."/>
            <person name="Olm M.R."/>
            <person name="Firek B.A."/>
            <person name="Baker R."/>
            <person name="Thomas B.C."/>
            <person name="Morowitz M.J."/>
            <person name="Banfield J.F."/>
        </authorList>
    </citation>
    <scope>NUCLEOTIDE SEQUENCE [LARGE SCALE GENOMIC DNA]</scope>
    <source>
        <strain evidence="2">S2_003_000_R2_14</strain>
    </source>
</reference>
<dbReference type="CDD" id="cd02042">
    <property type="entry name" value="ParAB_family"/>
    <property type="match status" value="1"/>
</dbReference>
<dbReference type="InterPro" id="IPR027417">
    <property type="entry name" value="P-loop_NTPase"/>
</dbReference>